<gene>
    <name evidence="1" type="ORF">S03H2_72521</name>
</gene>
<organism evidence="1">
    <name type="scientific">marine sediment metagenome</name>
    <dbReference type="NCBI Taxonomy" id="412755"/>
    <lineage>
        <taxon>unclassified sequences</taxon>
        <taxon>metagenomes</taxon>
        <taxon>ecological metagenomes</taxon>
    </lineage>
</organism>
<comment type="caution">
    <text evidence="1">The sequence shown here is derived from an EMBL/GenBank/DDBJ whole genome shotgun (WGS) entry which is preliminary data.</text>
</comment>
<protein>
    <submittedName>
        <fullName evidence="1">Uncharacterized protein</fullName>
    </submittedName>
</protein>
<feature type="non-terminal residue" evidence="1">
    <location>
        <position position="55"/>
    </location>
</feature>
<feature type="non-terminal residue" evidence="1">
    <location>
        <position position="1"/>
    </location>
</feature>
<accession>X1JA00</accession>
<name>X1JA00_9ZZZZ</name>
<evidence type="ECO:0000313" key="1">
    <source>
        <dbReference type="EMBL" id="GAH90802.1"/>
    </source>
</evidence>
<reference evidence="1" key="1">
    <citation type="journal article" date="2014" name="Front. Microbiol.">
        <title>High frequency of phylogenetically diverse reductive dehalogenase-homologous genes in deep subseafloor sedimentary metagenomes.</title>
        <authorList>
            <person name="Kawai M."/>
            <person name="Futagami T."/>
            <person name="Toyoda A."/>
            <person name="Takaki Y."/>
            <person name="Nishi S."/>
            <person name="Hori S."/>
            <person name="Arai W."/>
            <person name="Tsubouchi T."/>
            <person name="Morono Y."/>
            <person name="Uchiyama I."/>
            <person name="Ito T."/>
            <person name="Fujiyama A."/>
            <person name="Inagaki F."/>
            <person name="Takami H."/>
        </authorList>
    </citation>
    <scope>NUCLEOTIDE SEQUENCE</scope>
    <source>
        <strain evidence="1">Expedition CK06-06</strain>
    </source>
</reference>
<sequence length="55" mass="6108">VSENIGEKLPQYWDAVKRGDIPPDVRPNCMACTQFIPYAADMTIALIGNDGIDKR</sequence>
<dbReference type="EMBL" id="BARU01049088">
    <property type="protein sequence ID" value="GAH90802.1"/>
    <property type="molecule type" value="Genomic_DNA"/>
</dbReference>
<dbReference type="AlphaFoldDB" id="X1JA00"/>
<proteinExistence type="predicted"/>